<keyword evidence="5" id="KW-0408">Iron</keyword>
<dbReference type="SUPFAM" id="SSF102114">
    <property type="entry name" value="Radical SAM enzymes"/>
    <property type="match status" value="1"/>
</dbReference>
<dbReference type="RefSeq" id="WP_128996175.1">
    <property type="nucleotide sequence ID" value="NZ_PDKN01000004.1"/>
</dbReference>
<dbReference type="InterPro" id="IPR006638">
    <property type="entry name" value="Elp3/MiaA/NifB-like_rSAM"/>
</dbReference>
<dbReference type="EMBL" id="PDKN01000004">
    <property type="protein sequence ID" value="RXJ57603.1"/>
    <property type="molecule type" value="Genomic_DNA"/>
</dbReference>
<dbReference type="AlphaFoldDB" id="A0A4Q0XTV7"/>
<keyword evidence="4" id="KW-0479">Metal-binding</keyword>
<evidence type="ECO:0000259" key="7">
    <source>
        <dbReference type="PROSITE" id="PS51918"/>
    </source>
</evidence>
<dbReference type="NCBIfam" id="TIGR04085">
    <property type="entry name" value="rSAM_more_4Fe4S"/>
    <property type="match status" value="1"/>
</dbReference>
<dbReference type="PANTHER" id="PTHR11228:SF7">
    <property type="entry name" value="PQQA PEPTIDE CYCLASE"/>
    <property type="match status" value="1"/>
</dbReference>
<dbReference type="CDD" id="cd21123">
    <property type="entry name" value="SPASM_MftC-like"/>
    <property type="match status" value="1"/>
</dbReference>
<accession>A0A4Q0XTV7</accession>
<dbReference type="InterPro" id="IPR058240">
    <property type="entry name" value="rSAM_sf"/>
</dbReference>
<dbReference type="SFLD" id="SFLDS00029">
    <property type="entry name" value="Radical_SAM"/>
    <property type="match status" value="1"/>
</dbReference>
<dbReference type="InterPro" id="IPR023885">
    <property type="entry name" value="4Fe4S-binding_SPASM_dom"/>
</dbReference>
<dbReference type="GO" id="GO:0006783">
    <property type="term" value="P:heme biosynthetic process"/>
    <property type="evidence" value="ECO:0007669"/>
    <property type="project" value="TreeGrafter"/>
</dbReference>
<dbReference type="PANTHER" id="PTHR11228">
    <property type="entry name" value="RADICAL SAM DOMAIN PROTEIN"/>
    <property type="match status" value="1"/>
</dbReference>
<dbReference type="InterPro" id="IPR013785">
    <property type="entry name" value="Aldolase_TIM"/>
</dbReference>
<dbReference type="CDD" id="cd01335">
    <property type="entry name" value="Radical_SAM"/>
    <property type="match status" value="1"/>
</dbReference>
<keyword evidence="9" id="KW-1185">Reference proteome</keyword>
<protein>
    <submittedName>
        <fullName evidence="8">Radical SAM/SPASM domain-containing protein</fullName>
    </submittedName>
</protein>
<dbReference type="GO" id="GO:0046872">
    <property type="term" value="F:metal ion binding"/>
    <property type="evidence" value="ECO:0007669"/>
    <property type="project" value="UniProtKB-KW"/>
</dbReference>
<evidence type="ECO:0000256" key="1">
    <source>
        <dbReference type="ARBA" id="ARBA00001966"/>
    </source>
</evidence>
<dbReference type="Gene3D" id="3.20.20.70">
    <property type="entry name" value="Aldolase class I"/>
    <property type="match status" value="1"/>
</dbReference>
<keyword evidence="6" id="KW-0411">Iron-sulfur</keyword>
<dbReference type="OrthoDB" id="9782387at2"/>
<dbReference type="PROSITE" id="PS51918">
    <property type="entry name" value="RADICAL_SAM"/>
    <property type="match status" value="1"/>
</dbReference>
<evidence type="ECO:0000256" key="5">
    <source>
        <dbReference type="ARBA" id="ARBA00023004"/>
    </source>
</evidence>
<dbReference type="SMART" id="SM00729">
    <property type="entry name" value="Elp3"/>
    <property type="match status" value="1"/>
</dbReference>
<feature type="domain" description="Radical SAM core" evidence="7">
    <location>
        <begin position="19"/>
        <end position="227"/>
    </location>
</feature>
<evidence type="ECO:0000256" key="3">
    <source>
        <dbReference type="ARBA" id="ARBA00022691"/>
    </source>
</evidence>
<dbReference type="Proteomes" id="UP000290657">
    <property type="component" value="Unassembled WGS sequence"/>
</dbReference>
<evidence type="ECO:0000313" key="9">
    <source>
        <dbReference type="Proteomes" id="UP000290657"/>
    </source>
</evidence>
<name>A0A4Q0XTV7_9BACT</name>
<evidence type="ECO:0000256" key="4">
    <source>
        <dbReference type="ARBA" id="ARBA00022723"/>
    </source>
</evidence>
<sequence>MFRLSNLIKTTLEESPSRTLNGSIIIWNMTNRCNLLCHHCYSKADANEKETLHFEQIKQTIPKLKKAGINFVIFSGGEPLLRKDIFDIAQLMKENDIITYLSTNGLYITPKNVQHIIDTFNYIGISIDGIKEVHDFFRAQIGSYEKAIQAIKLIQTYGGNAGIRFTLTKETQSSFYAMFDLVEKLNVNKFYISHLVYSGRGEENLNIDISKERRREYVEFIIQKAFEYYKQGKNIDLVTGNMEMDAIMLLKYFEQHYPEHTKTLYKKLTQWGGNSAGNRLGNMDWLGNVKPDPFFPFTVGNYLENDFENIWSNTQQPLLKRLREYPRQIEGRCNDCNYLEICNGGSRSRAFAISGDLWREDPSCYLSESEIRRRDNETI</sequence>
<evidence type="ECO:0000256" key="6">
    <source>
        <dbReference type="ARBA" id="ARBA00023014"/>
    </source>
</evidence>
<comment type="caution">
    <text evidence="8">The sequence shown here is derived from an EMBL/GenBank/DDBJ whole genome shotgun (WGS) entry which is preliminary data.</text>
</comment>
<dbReference type="Pfam" id="PF04055">
    <property type="entry name" value="Radical_SAM"/>
    <property type="match status" value="1"/>
</dbReference>
<dbReference type="GO" id="GO:0003824">
    <property type="term" value="F:catalytic activity"/>
    <property type="evidence" value="ECO:0007669"/>
    <property type="project" value="InterPro"/>
</dbReference>
<evidence type="ECO:0000313" key="8">
    <source>
        <dbReference type="EMBL" id="RXJ57603.1"/>
    </source>
</evidence>
<gene>
    <name evidence="8" type="ORF">CRV04_07265</name>
</gene>
<reference evidence="8 9" key="1">
    <citation type="submission" date="2017-10" db="EMBL/GenBank/DDBJ databases">
        <title>Genomics of the genus Arcobacter.</title>
        <authorList>
            <person name="Perez-Cataluna A."/>
            <person name="Figueras M.J."/>
        </authorList>
    </citation>
    <scope>NUCLEOTIDE SEQUENCE [LARGE SCALE GENOMIC DNA]</scope>
    <source>
        <strain evidence="8 9">CECT 8987</strain>
    </source>
</reference>
<dbReference type="InterPro" id="IPR050377">
    <property type="entry name" value="Radical_SAM_PqqE_MftC-like"/>
</dbReference>
<dbReference type="SFLD" id="SFLDG01386">
    <property type="entry name" value="main_SPASM_domain-containing"/>
    <property type="match status" value="1"/>
</dbReference>
<comment type="cofactor">
    <cofactor evidence="1">
        <name>[4Fe-4S] cluster</name>
        <dbReference type="ChEBI" id="CHEBI:49883"/>
    </cofactor>
</comment>
<keyword evidence="3" id="KW-0949">S-adenosyl-L-methionine</keyword>
<dbReference type="SFLD" id="SFLDG01067">
    <property type="entry name" value="SPASM/twitch_domain_containing"/>
    <property type="match status" value="1"/>
</dbReference>
<evidence type="ECO:0000256" key="2">
    <source>
        <dbReference type="ARBA" id="ARBA00022485"/>
    </source>
</evidence>
<keyword evidence="2" id="KW-0004">4Fe-4S</keyword>
<organism evidence="8 9">
    <name type="scientific">Candidatus Marinarcus aquaticus</name>
    <dbReference type="NCBI Taxonomy" id="2044504"/>
    <lineage>
        <taxon>Bacteria</taxon>
        <taxon>Pseudomonadati</taxon>
        <taxon>Campylobacterota</taxon>
        <taxon>Epsilonproteobacteria</taxon>
        <taxon>Campylobacterales</taxon>
        <taxon>Arcobacteraceae</taxon>
        <taxon>Candidatus Marinarcus</taxon>
    </lineage>
</organism>
<proteinExistence type="predicted"/>
<dbReference type="InterPro" id="IPR017200">
    <property type="entry name" value="PqqE-like"/>
</dbReference>
<dbReference type="InterPro" id="IPR007197">
    <property type="entry name" value="rSAM"/>
</dbReference>
<dbReference type="PIRSF" id="PIRSF037420">
    <property type="entry name" value="PQQ_syn_pqqE"/>
    <property type="match status" value="1"/>
</dbReference>
<dbReference type="GO" id="GO:0051539">
    <property type="term" value="F:4 iron, 4 sulfur cluster binding"/>
    <property type="evidence" value="ECO:0007669"/>
    <property type="project" value="UniProtKB-KW"/>
</dbReference>